<evidence type="ECO:0000259" key="1">
    <source>
        <dbReference type="Pfam" id="PF08484"/>
    </source>
</evidence>
<dbReference type="AlphaFoldDB" id="A0A6B3N3Q3"/>
<reference evidence="2" key="1">
    <citation type="submission" date="2019-11" db="EMBL/GenBank/DDBJ databases">
        <title>Genomic insights into an expanded diversity of filamentous marine cyanobacteria reveals the extraordinary biosynthetic potential of Moorea and Okeania.</title>
        <authorList>
            <person name="Ferreira Leao T."/>
            <person name="Wang M."/>
            <person name="Moss N."/>
            <person name="Da Silva R."/>
            <person name="Sanders J."/>
            <person name="Nurk S."/>
            <person name="Gurevich A."/>
            <person name="Humphrey G."/>
            <person name="Reher R."/>
            <person name="Zhu Q."/>
            <person name="Belda-Ferre P."/>
            <person name="Glukhov E."/>
            <person name="Rex R."/>
            <person name="Dorrestein P.C."/>
            <person name="Knight R."/>
            <person name="Pevzner P."/>
            <person name="Gerwick W.H."/>
            <person name="Gerwick L."/>
        </authorList>
    </citation>
    <scope>NUCLEOTIDE SEQUENCE</scope>
    <source>
        <strain evidence="2">SIO1C4</strain>
    </source>
</reference>
<dbReference type="GO" id="GO:0032259">
    <property type="term" value="P:methylation"/>
    <property type="evidence" value="ECO:0007669"/>
    <property type="project" value="UniProtKB-KW"/>
</dbReference>
<comment type="caution">
    <text evidence="2">The sequence shown here is derived from an EMBL/GenBank/DDBJ whole genome shotgun (WGS) entry which is preliminary data.</text>
</comment>
<dbReference type="InterPro" id="IPR029063">
    <property type="entry name" value="SAM-dependent_MTases_sf"/>
</dbReference>
<dbReference type="InterPro" id="IPR013691">
    <property type="entry name" value="MeTrfase_14"/>
</dbReference>
<accession>A0A6B3N3Q3</accession>
<name>A0A6B3N3Q3_9CYAN</name>
<dbReference type="GO" id="GO:0008168">
    <property type="term" value="F:methyltransferase activity"/>
    <property type="evidence" value="ECO:0007669"/>
    <property type="project" value="UniProtKB-KW"/>
</dbReference>
<dbReference type="PANTHER" id="PTHR43861">
    <property type="entry name" value="TRANS-ACONITATE 2-METHYLTRANSFERASE-RELATED"/>
    <property type="match status" value="1"/>
</dbReference>
<keyword evidence="2" id="KW-0808">Transferase</keyword>
<dbReference type="SUPFAM" id="SSF53335">
    <property type="entry name" value="S-adenosyl-L-methionine-dependent methyltransferases"/>
    <property type="match status" value="1"/>
</dbReference>
<organism evidence="2">
    <name type="scientific">Symploca sp. SIO1C4</name>
    <dbReference type="NCBI Taxonomy" id="2607765"/>
    <lineage>
        <taxon>Bacteria</taxon>
        <taxon>Bacillati</taxon>
        <taxon>Cyanobacteriota</taxon>
        <taxon>Cyanophyceae</taxon>
        <taxon>Coleofasciculales</taxon>
        <taxon>Coleofasciculaceae</taxon>
        <taxon>Symploca</taxon>
    </lineage>
</organism>
<sequence length="395" mass="44728">MNSLSNQTDTVNASQNLEVFFEMLSVPVYCNLLWSEQQAAQNCPKGDIKLAFCPETGLITNVAFDPDKLGYSQDYENSLHYSPRFQQYAQSLAASLVERHNLHQKDIIEIGCGKGDFLISLCEIGNNRGVGFDPSYVPREEHSPMAQQVKFIQDFYSERYQDYQADLICCRHTLEHISNPADLLKPLRLAIGNRLQTMVFFEVPNALHTFRNLAVWDIIYEHCCYFAPTSLAQAFSRCGFQICEQSEAFEGQFLCLEALPATNDFTSNDERKHEVEELSKDITTFKAKFDTLVETWEQKLLQMAQAGKKVVAWGAGSKGVTFLNILNNQDSIEYIVDLNPRKQGMYVAGTGQKIVPPEFLGEYKPDVVIIMNPIYEGEIRELVKGLGLTAEFMCV</sequence>
<dbReference type="Pfam" id="PF08484">
    <property type="entry name" value="Methyltransf_14"/>
    <property type="match status" value="1"/>
</dbReference>
<dbReference type="Gene3D" id="3.40.50.720">
    <property type="entry name" value="NAD(P)-binding Rossmann-like Domain"/>
    <property type="match status" value="1"/>
</dbReference>
<proteinExistence type="predicted"/>
<dbReference type="EMBL" id="JAAHFQ010000198">
    <property type="protein sequence ID" value="NER28326.1"/>
    <property type="molecule type" value="Genomic_DNA"/>
</dbReference>
<dbReference type="Pfam" id="PF13489">
    <property type="entry name" value="Methyltransf_23"/>
    <property type="match status" value="1"/>
</dbReference>
<dbReference type="Gene3D" id="3.40.50.150">
    <property type="entry name" value="Vaccinia Virus protein VP39"/>
    <property type="match status" value="1"/>
</dbReference>
<evidence type="ECO:0000313" key="2">
    <source>
        <dbReference type="EMBL" id="NER28326.1"/>
    </source>
</evidence>
<protein>
    <submittedName>
        <fullName evidence="2">Methyltransferase domain-containing protein</fullName>
    </submittedName>
</protein>
<feature type="domain" description="C-methyltransferase" evidence="1">
    <location>
        <begin position="268"/>
        <end position="381"/>
    </location>
</feature>
<keyword evidence="2" id="KW-0489">Methyltransferase</keyword>
<gene>
    <name evidence="2" type="ORF">F6J89_11990</name>
</gene>